<gene>
    <name evidence="1" type="ORF">SAMN04487834_10478</name>
</gene>
<dbReference type="OrthoDB" id="2086359at2"/>
<keyword evidence="2" id="KW-1185">Reference proteome</keyword>
<dbReference type="STRING" id="322505.SAMN04487836_1484"/>
<evidence type="ECO:0000313" key="2">
    <source>
        <dbReference type="Proteomes" id="UP000183028"/>
    </source>
</evidence>
<reference evidence="2" key="1">
    <citation type="submission" date="2016-10" db="EMBL/GenBank/DDBJ databases">
        <authorList>
            <person name="Varghese N."/>
        </authorList>
    </citation>
    <scope>NUCLEOTIDE SEQUENCE [LARGE SCALE GENOMIC DNA]</scope>
    <source>
        <strain evidence="2">DSM 20406</strain>
    </source>
</reference>
<dbReference type="RefSeq" id="WP_074732458.1">
    <property type="nucleotide sequence ID" value="NZ_CACVPP010000049.1"/>
</dbReference>
<accession>A0A1H6VG38</accession>
<protein>
    <submittedName>
        <fullName evidence="1">Uncharacterized protein</fullName>
    </submittedName>
</protein>
<name>A0A1H6VG38_9FIRM</name>
<organism evidence="1 2">
    <name type="scientific">Sharpea azabuensis</name>
    <dbReference type="NCBI Taxonomy" id="322505"/>
    <lineage>
        <taxon>Bacteria</taxon>
        <taxon>Bacillati</taxon>
        <taxon>Bacillota</taxon>
        <taxon>Erysipelotrichia</taxon>
        <taxon>Erysipelotrichales</taxon>
        <taxon>Coprobacillaceae</taxon>
        <taxon>Sharpea</taxon>
    </lineage>
</organism>
<evidence type="ECO:0000313" key="1">
    <source>
        <dbReference type="EMBL" id="SEJ03513.1"/>
    </source>
</evidence>
<dbReference type="EMBL" id="FNYK01000047">
    <property type="protein sequence ID" value="SEJ03513.1"/>
    <property type="molecule type" value="Genomic_DNA"/>
</dbReference>
<dbReference type="Proteomes" id="UP000183028">
    <property type="component" value="Unassembled WGS sequence"/>
</dbReference>
<proteinExistence type="predicted"/>
<dbReference type="AlphaFoldDB" id="A0A1H6VG38"/>
<sequence length="81" mass="9538">MSKEEAMRTGHELDIYVDSEMSDEKTGKLDDLWQSIYDLVQVATYGIVEEDEEELRKAIAWLKEVQPLTDQYQDTDIYFEV</sequence>
<dbReference type="eggNOG" id="ENOG503346X">
    <property type="taxonomic scope" value="Bacteria"/>
</dbReference>